<reference evidence="2" key="1">
    <citation type="journal article" date="2014" name="Int. J. Syst. Evol. Microbiol.">
        <title>Complete genome sequence of Corynebacterium casei LMG S-19264T (=DSM 44701T), isolated from a smear-ripened cheese.</title>
        <authorList>
            <consortium name="US DOE Joint Genome Institute (JGI-PGF)"/>
            <person name="Walter F."/>
            <person name="Albersmeier A."/>
            <person name="Kalinowski J."/>
            <person name="Ruckert C."/>
        </authorList>
    </citation>
    <scope>NUCLEOTIDE SEQUENCE</scope>
    <source>
        <strain evidence="2">VKM B-2555</strain>
    </source>
</reference>
<dbReference type="InterPro" id="IPR007922">
    <property type="entry name" value="DciA-like"/>
</dbReference>
<name>A0A9W6JHD0_9HYPH</name>
<reference evidence="2" key="2">
    <citation type="submission" date="2023-01" db="EMBL/GenBank/DDBJ databases">
        <authorList>
            <person name="Sun Q."/>
            <person name="Evtushenko L."/>
        </authorList>
    </citation>
    <scope>NUCLEOTIDE SEQUENCE</scope>
    <source>
        <strain evidence="2">VKM B-2555</strain>
    </source>
</reference>
<evidence type="ECO:0000256" key="1">
    <source>
        <dbReference type="SAM" id="MobiDB-lite"/>
    </source>
</evidence>
<feature type="region of interest" description="Disordered" evidence="1">
    <location>
        <begin position="1"/>
        <end position="25"/>
    </location>
</feature>
<dbReference type="AlphaFoldDB" id="A0A9W6JHD0"/>
<gene>
    <name evidence="2" type="ORF">GCM10008171_23310</name>
</gene>
<accession>A0A9W6JHD0</accession>
<dbReference type="Pfam" id="PF05258">
    <property type="entry name" value="DciA"/>
    <property type="match status" value="1"/>
</dbReference>
<evidence type="ECO:0008006" key="4">
    <source>
        <dbReference type="Google" id="ProtNLM"/>
    </source>
</evidence>
<sequence length="188" mass="20054">MEAGRRPRDLRRTDPPMKPPRRARHLSDLAPAALGPVVARQGFASSEIVARWELIAGPELAAVTVPVKIVAPRRGAAADPSAPPEPSTLLVRVEGAFALELQHRAAELLERVNAHLGWACVGALKLRQGPVAGFRRQPRRTAPEPPAATAQERAAARAAAARVEEAALNDALVRLGEAVLARSRVTRA</sequence>
<evidence type="ECO:0000313" key="3">
    <source>
        <dbReference type="Proteomes" id="UP001143364"/>
    </source>
</evidence>
<protein>
    <recommendedName>
        <fullName evidence="4">DUF721 domain-containing protein</fullName>
    </recommendedName>
</protein>
<dbReference type="EMBL" id="BSFK01000010">
    <property type="protein sequence ID" value="GLK77077.1"/>
    <property type="molecule type" value="Genomic_DNA"/>
</dbReference>
<dbReference type="PIRSF" id="PIRSF032064">
    <property type="entry name" value="UCP032064"/>
    <property type="match status" value="1"/>
</dbReference>
<evidence type="ECO:0000313" key="2">
    <source>
        <dbReference type="EMBL" id="GLK77077.1"/>
    </source>
</evidence>
<dbReference type="Proteomes" id="UP001143364">
    <property type="component" value="Unassembled WGS sequence"/>
</dbReference>
<dbReference type="InterPro" id="IPR010593">
    <property type="entry name" value="DUF1159"/>
</dbReference>
<proteinExistence type="predicted"/>
<keyword evidence="3" id="KW-1185">Reference proteome</keyword>
<organism evidence="2 3">
    <name type="scientific">Methylopila jiangsuensis</name>
    <dbReference type="NCBI Taxonomy" id="586230"/>
    <lineage>
        <taxon>Bacteria</taxon>
        <taxon>Pseudomonadati</taxon>
        <taxon>Pseudomonadota</taxon>
        <taxon>Alphaproteobacteria</taxon>
        <taxon>Hyphomicrobiales</taxon>
        <taxon>Methylopilaceae</taxon>
        <taxon>Methylopila</taxon>
    </lineage>
</organism>
<comment type="caution">
    <text evidence="2">The sequence shown here is derived from an EMBL/GenBank/DDBJ whole genome shotgun (WGS) entry which is preliminary data.</text>
</comment>
<feature type="compositionally biased region" description="Basic and acidic residues" evidence="1">
    <location>
        <begin position="1"/>
        <end position="15"/>
    </location>
</feature>